<dbReference type="PANTHER" id="PTHR23355">
    <property type="entry name" value="RIBONUCLEASE"/>
    <property type="match status" value="1"/>
</dbReference>
<dbReference type="InterPro" id="IPR022966">
    <property type="entry name" value="RNase_II/R_CS"/>
</dbReference>
<evidence type="ECO:0000256" key="1">
    <source>
        <dbReference type="RuleBase" id="RU003901"/>
    </source>
</evidence>
<evidence type="ECO:0000259" key="3">
    <source>
        <dbReference type="SMART" id="SM00955"/>
    </source>
</evidence>
<comment type="similarity">
    <text evidence="1">Belongs to the RNR ribonuclease family.</text>
</comment>
<dbReference type="Gene3D" id="2.40.50.700">
    <property type="match status" value="1"/>
</dbReference>
<dbReference type="GO" id="GO:0003723">
    <property type="term" value="F:RNA binding"/>
    <property type="evidence" value="ECO:0007669"/>
    <property type="project" value="InterPro"/>
</dbReference>
<accession>A0A0X3Q4Z7</accession>
<dbReference type="GO" id="GO:0000175">
    <property type="term" value="F:3'-5'-RNA exonuclease activity"/>
    <property type="evidence" value="ECO:0007669"/>
    <property type="project" value="TreeGrafter"/>
</dbReference>
<keyword evidence="4" id="KW-0269">Exonuclease</keyword>
<dbReference type="InterPro" id="IPR050180">
    <property type="entry name" value="RNR_Ribonuclease"/>
</dbReference>
<reference evidence="4" key="1">
    <citation type="submission" date="2016-01" db="EMBL/GenBank/DDBJ databases">
        <title>Reference transcriptome for the parasite Schistocephalus solidus: insights into the molecular evolution of parasitism.</title>
        <authorList>
            <person name="Hebert F.O."/>
            <person name="Grambauer S."/>
            <person name="Barber I."/>
            <person name="Landry C.R."/>
            <person name="Aubin-Horth N."/>
        </authorList>
    </citation>
    <scope>NUCLEOTIDE SEQUENCE</scope>
</reference>
<dbReference type="EMBL" id="GEEE01007413">
    <property type="protein sequence ID" value="JAP55812.1"/>
    <property type="molecule type" value="Transcribed_RNA"/>
</dbReference>
<evidence type="ECO:0000313" key="4">
    <source>
        <dbReference type="EMBL" id="JAP55812.1"/>
    </source>
</evidence>
<sequence>VRTVKRSLPHSLYGEGPDRLSVLENMWLSTIRIVVIDYALFQLNRGFWNRSSCQSRFRGFDSYWHPEYVNRLLNQDKLIEGRISFLSNNSAFVINPADGQRILISSKSINRALPNDIVAVKLNDLKDWRVRASLDNGSDVNPPVTTPAKPIQIIPTEVEEYSEDGAEALPAAEVSASEEDRRDFQLVRNNATALVDLPTVQAVLLKSPQLFRKLFPEESMDLTTDGPCRRLPDSLRHIKPLQLLSHTHLVRTGRVVFVLRRDSASRRVIGYLSFETTSPMPSAFLDTEVESNDYIMPPNALSKNNGAHSCRVCYLIPERWNLPKVKLAISSVPEDLWRDPSKASNVRFACEIRQWPHNSMYPQGVLCSQIGDPAEIEPATDQLLIQYGIRDTGFTEEMVSTLPASVEDFTIPQYEYVRRRDFRSNCIVSVDPSTAKDVDDALHVRKCGPNTFEVGVHIADVSFFVRPNSALDREAADRTTSVYLVQRVIPMLPSILSEQLCSLNPGTDRLAFSVVFKVDSDAQVLDVWFGRSIIRSCAKLSYEDAQCLLGAPDAAVESLRSSIDVYGPFSLRNIQRSLYYLNMLAQRMRKRRIDNGALLLDKVELQFDLAPAAPGDCSDKSAVGSSTPAGWPRGYSVKQRGPGHQMIEEWMLAANQAVARRLFSAVLDNHHSKKATSNSGDETATESDNDQKDDGAESDEGEREDADTAVSPVRPRRNSNRHHNKLRSSSLGTLLRRHPPPNPSKMDELVKLTTSASINMDTSSAAAIRTSIDDYITALRAAGSSEEEIICLSTALSYLTYMRMQMALYFSVEDLVDRALRSAKHMASQPSDTLESSLLQFSHHFGLNVPLYTHFTSPIRRYADLLVHRQLAEILSIGHWHCPLPKRLDGSAPTPPDSPHLSTASRRLTVQAASCNRMRQAARRVQEESQHLFLAAFIKSHGSIVERAVILGLNNSKIQLLIPSCGLVMNSSIAKVCPSACSWNLASAVSSSETADTVDVKSSLPRPKLTVKWAERNETNGSGPADSEFSIFSTWPCRLSCSSRGLFLKAELLPPSSPEAVGRLPVATVSV</sequence>
<feature type="region of interest" description="Disordered" evidence="2">
    <location>
        <begin position="671"/>
        <end position="747"/>
    </location>
</feature>
<dbReference type="InterPro" id="IPR041505">
    <property type="entry name" value="Dis3_CSD2"/>
</dbReference>
<dbReference type="SUPFAM" id="SSF50249">
    <property type="entry name" value="Nucleic acid-binding proteins"/>
    <property type="match status" value="3"/>
</dbReference>
<organism evidence="4">
    <name type="scientific">Schistocephalus solidus</name>
    <name type="common">Tapeworm</name>
    <dbReference type="NCBI Taxonomy" id="70667"/>
    <lineage>
        <taxon>Eukaryota</taxon>
        <taxon>Metazoa</taxon>
        <taxon>Spiralia</taxon>
        <taxon>Lophotrochozoa</taxon>
        <taxon>Platyhelminthes</taxon>
        <taxon>Cestoda</taxon>
        <taxon>Eucestoda</taxon>
        <taxon>Diphyllobothriidea</taxon>
        <taxon>Diphyllobothriidae</taxon>
        <taxon>Schistocephalus</taxon>
    </lineage>
</organism>
<dbReference type="PANTHER" id="PTHR23355:SF9">
    <property type="entry name" value="DIS3-LIKE EXONUCLEASE 2"/>
    <property type="match status" value="1"/>
</dbReference>
<evidence type="ECO:0000256" key="2">
    <source>
        <dbReference type="SAM" id="MobiDB-lite"/>
    </source>
</evidence>
<feature type="compositionally biased region" description="Acidic residues" evidence="2">
    <location>
        <begin position="696"/>
        <end position="707"/>
    </location>
</feature>
<dbReference type="SMART" id="SM00955">
    <property type="entry name" value="RNB"/>
    <property type="match status" value="1"/>
</dbReference>
<dbReference type="InterPro" id="IPR001900">
    <property type="entry name" value="RNase_II/R"/>
</dbReference>
<keyword evidence="4" id="KW-0378">Hydrolase</keyword>
<dbReference type="InterPro" id="IPR012340">
    <property type="entry name" value="NA-bd_OB-fold"/>
</dbReference>
<feature type="non-terminal residue" evidence="4">
    <location>
        <position position="1"/>
    </location>
</feature>
<feature type="domain" description="RNB" evidence="3">
    <location>
        <begin position="419"/>
        <end position="877"/>
    </location>
</feature>
<feature type="region of interest" description="Disordered" evidence="2">
    <location>
        <begin position="615"/>
        <end position="640"/>
    </location>
</feature>
<gene>
    <name evidence="4" type="primary">DI3L2</name>
    <name evidence="4" type="ORF">TR157425</name>
</gene>
<dbReference type="Gene3D" id="2.40.50.690">
    <property type="match status" value="1"/>
</dbReference>
<dbReference type="Pfam" id="PF00773">
    <property type="entry name" value="RNB"/>
    <property type="match status" value="2"/>
</dbReference>
<dbReference type="AlphaFoldDB" id="A0A0X3Q4Z7"/>
<dbReference type="GO" id="GO:0000932">
    <property type="term" value="C:P-body"/>
    <property type="evidence" value="ECO:0007669"/>
    <property type="project" value="TreeGrafter"/>
</dbReference>
<name>A0A0X3Q4Z7_SCHSO</name>
<proteinExistence type="inferred from homology"/>
<dbReference type="GO" id="GO:0006402">
    <property type="term" value="P:mRNA catabolic process"/>
    <property type="evidence" value="ECO:0007669"/>
    <property type="project" value="TreeGrafter"/>
</dbReference>
<keyword evidence="4" id="KW-0540">Nuclease</keyword>
<protein>
    <submittedName>
        <fullName evidence="4">DIS3-like exonuclease 2</fullName>
    </submittedName>
</protein>
<dbReference type="PROSITE" id="PS01175">
    <property type="entry name" value="RIBONUCLEASE_II"/>
    <property type="match status" value="1"/>
</dbReference>
<feature type="compositionally biased region" description="Basic residues" evidence="2">
    <location>
        <begin position="714"/>
        <end position="726"/>
    </location>
</feature>
<dbReference type="Pfam" id="PF17849">
    <property type="entry name" value="OB_Dis3"/>
    <property type="match status" value="1"/>
</dbReference>